<sequence>MNKYLASFLLLVSLPIYSRVMVEVGLPDTQQPPFFIDASQGLALDITHALNDIQQDYLFVSKLYPIKRLHSKVQGKSLHIVALQDEIWFPGLSLRSSACVLYESKERFIALKTKAKDQTYFDSITTKKILAVAGFHYNFANNINDEEWLKGQFDIAFSSNQYVVIQGILRGRGDIGITSSASLAYLAVTNPQAYNKLLISERVDRHNQRRYLLFQNSPIDSDKLDQLLAKLYRSGVLATLFSKYGLPTPNCALDAPRASADYVGNPSKQGT</sequence>
<name>A0ABS8WED1_9GAMM</name>
<evidence type="ECO:0000313" key="1">
    <source>
        <dbReference type="EMBL" id="MCE2596625.1"/>
    </source>
</evidence>
<dbReference type="Proteomes" id="UP001201273">
    <property type="component" value="Unassembled WGS sequence"/>
</dbReference>
<dbReference type="RefSeq" id="WP_233054259.1">
    <property type="nucleotide sequence ID" value="NZ_JAIMJA010000022.1"/>
</dbReference>
<dbReference type="EMBL" id="JAIMJA010000022">
    <property type="protein sequence ID" value="MCE2596625.1"/>
    <property type="molecule type" value="Genomic_DNA"/>
</dbReference>
<dbReference type="SUPFAM" id="SSF53850">
    <property type="entry name" value="Periplasmic binding protein-like II"/>
    <property type="match status" value="1"/>
</dbReference>
<accession>A0ABS8WED1</accession>
<reference evidence="1 2" key="1">
    <citation type="journal article" date="2022" name="Environ. Microbiol. Rep.">
        <title>Eco-phylogenetic analyses reveal divergent evolution of vitamin B12 metabolism in the marine bacterial family 'Psychromonadaceae'.</title>
        <authorList>
            <person name="Jin X."/>
            <person name="Yang Y."/>
            <person name="Cao H."/>
            <person name="Gao B."/>
            <person name="Zhao Z."/>
        </authorList>
    </citation>
    <scope>NUCLEOTIDE SEQUENCE [LARGE SCALE GENOMIC DNA]</scope>
    <source>
        <strain evidence="1 2">MKS20</strain>
    </source>
</reference>
<dbReference type="Gene3D" id="3.40.190.10">
    <property type="entry name" value="Periplasmic binding protein-like II"/>
    <property type="match status" value="2"/>
</dbReference>
<keyword evidence="2" id="KW-1185">Reference proteome</keyword>
<proteinExistence type="predicted"/>
<comment type="caution">
    <text evidence="1">The sequence shown here is derived from an EMBL/GenBank/DDBJ whole genome shotgun (WGS) entry which is preliminary data.</text>
</comment>
<evidence type="ECO:0000313" key="2">
    <source>
        <dbReference type="Proteomes" id="UP001201273"/>
    </source>
</evidence>
<organism evidence="1 2">
    <name type="scientific">Motilimonas cestriensis</name>
    <dbReference type="NCBI Taxonomy" id="2742685"/>
    <lineage>
        <taxon>Bacteria</taxon>
        <taxon>Pseudomonadati</taxon>
        <taxon>Pseudomonadota</taxon>
        <taxon>Gammaproteobacteria</taxon>
        <taxon>Alteromonadales</taxon>
        <taxon>Alteromonadales genera incertae sedis</taxon>
        <taxon>Motilimonas</taxon>
    </lineage>
</organism>
<gene>
    <name evidence="1" type="ORF">K6Y31_17695</name>
</gene>
<protein>
    <submittedName>
        <fullName evidence="1">Uncharacterized protein</fullName>
    </submittedName>
</protein>